<organism evidence="3 4">
    <name type="scientific">Wocania arenilitoris</name>
    <dbReference type="NCBI Taxonomy" id="2044858"/>
    <lineage>
        <taxon>Bacteria</taxon>
        <taxon>Pseudomonadati</taxon>
        <taxon>Bacteroidota</taxon>
        <taxon>Flavobacteriia</taxon>
        <taxon>Flavobacteriales</taxon>
        <taxon>Flavobacteriaceae</taxon>
        <taxon>Wocania</taxon>
    </lineage>
</organism>
<evidence type="ECO:0000313" key="4">
    <source>
        <dbReference type="Proteomes" id="UP001199795"/>
    </source>
</evidence>
<gene>
    <name evidence="3" type="ORF">L3X37_01890</name>
</gene>
<dbReference type="AlphaFoldDB" id="A0AAE3ELG6"/>
<dbReference type="SUPFAM" id="SSF55347">
    <property type="entry name" value="Glyceraldehyde-3-phosphate dehydrogenase-like, C-terminal domain"/>
    <property type="match status" value="1"/>
</dbReference>
<dbReference type="Proteomes" id="UP001199795">
    <property type="component" value="Unassembled WGS sequence"/>
</dbReference>
<proteinExistence type="predicted"/>
<dbReference type="GO" id="GO:0000166">
    <property type="term" value="F:nucleotide binding"/>
    <property type="evidence" value="ECO:0007669"/>
    <property type="project" value="InterPro"/>
</dbReference>
<dbReference type="Pfam" id="PF01408">
    <property type="entry name" value="GFO_IDH_MocA"/>
    <property type="match status" value="1"/>
</dbReference>
<dbReference type="PANTHER" id="PTHR43818">
    <property type="entry name" value="BCDNA.GH03377"/>
    <property type="match status" value="1"/>
</dbReference>
<evidence type="ECO:0000259" key="1">
    <source>
        <dbReference type="Pfam" id="PF01408"/>
    </source>
</evidence>
<dbReference type="Gene3D" id="3.40.50.720">
    <property type="entry name" value="NAD(P)-binding Rossmann-like Domain"/>
    <property type="match status" value="1"/>
</dbReference>
<protein>
    <submittedName>
        <fullName evidence="3">Gfo/Idh/MocA family oxidoreductase</fullName>
    </submittedName>
</protein>
<dbReference type="Gene3D" id="3.30.360.10">
    <property type="entry name" value="Dihydrodipicolinate Reductase, domain 2"/>
    <property type="match status" value="1"/>
</dbReference>
<dbReference type="SUPFAM" id="SSF51735">
    <property type="entry name" value="NAD(P)-binding Rossmann-fold domains"/>
    <property type="match status" value="1"/>
</dbReference>
<reference evidence="3" key="1">
    <citation type="submission" date="2022-01" db="EMBL/GenBank/DDBJ databases">
        <title>Draft genome sequence of Sabulilitoribacter arenilitoris KCTC 52401.</title>
        <authorList>
            <person name="Oh J.-S."/>
        </authorList>
    </citation>
    <scope>NUCLEOTIDE SEQUENCE</scope>
    <source>
        <strain evidence="3">HMF6543</strain>
    </source>
</reference>
<dbReference type="Pfam" id="PF19051">
    <property type="entry name" value="GFO_IDH_MocA_C2"/>
    <property type="match status" value="1"/>
</dbReference>
<comment type="caution">
    <text evidence="3">The sequence shown here is derived from an EMBL/GenBank/DDBJ whole genome shotgun (WGS) entry which is preliminary data.</text>
</comment>
<dbReference type="PANTHER" id="PTHR43818:SF10">
    <property type="entry name" value="NADH-DEPENDENT DEHYDROGENASE-RELATED"/>
    <property type="match status" value="1"/>
</dbReference>
<dbReference type="EMBL" id="JAKKDU010000002">
    <property type="protein sequence ID" value="MCF7567116.1"/>
    <property type="molecule type" value="Genomic_DNA"/>
</dbReference>
<evidence type="ECO:0000313" key="3">
    <source>
        <dbReference type="EMBL" id="MCF7567116.1"/>
    </source>
</evidence>
<evidence type="ECO:0000259" key="2">
    <source>
        <dbReference type="Pfam" id="PF19051"/>
    </source>
</evidence>
<feature type="domain" description="Gfo/Idh/MocA-like oxidoreductase N-terminal" evidence="1">
    <location>
        <begin position="36"/>
        <end position="155"/>
    </location>
</feature>
<dbReference type="RefSeq" id="WP_237238480.1">
    <property type="nucleotide sequence ID" value="NZ_JAKKDU010000002.1"/>
</dbReference>
<dbReference type="InterPro" id="IPR043906">
    <property type="entry name" value="Gfo/Idh/MocA_OxRdtase_bact_C"/>
</dbReference>
<sequence>MNKRDFLKKSGLGVAGITLAPSIIMCKPETKITRLRTAHIGVGNMGFADLTDISSHPLVDVTALCDVDSNNLAKAKELHPNAKTFSDYRVMLKEMKNSIDAVIVSTPDHTHAPASMLAMNMNKPVYCQKPLTHHVSEARAMKKLAEKKNLVTQMGIQVHSFYDYKLATLLIQSGIIGKVHTVHAWSPKNWGYDGEAPEGSDPIPETLDWNLWLGTSAKRPYKKDVYHPENWRKLMDYGCGTLGDMGVHIFDTPYNALNLDVPKTIKNECRQPTGFGYPEKNVVTYEFPQTEYTTETLKWIWYDGSGAPNEHEDLILPGAIKKEASSTTQEKSLEDKMSLETKTAAAGTLPNQGAMFVGEKGRLLLPHFMQLPQKIVDGKYVDISSEINAISKANNMGVPVRDYASEGPKHYHQFVDACLGKGACSAPFSYASRLTETILLGVIAGRFPNQTLHWDSEKAKFSEEEANQYLEGDYREF</sequence>
<name>A0AAE3ELG6_9FLAO</name>
<dbReference type="InterPro" id="IPR036291">
    <property type="entry name" value="NAD(P)-bd_dom_sf"/>
</dbReference>
<accession>A0AAE3ELG6</accession>
<feature type="domain" description="Gfo/Idh/MocA-like oxidoreductase bacterial type C-terminal" evidence="2">
    <location>
        <begin position="171"/>
        <end position="260"/>
    </location>
</feature>
<dbReference type="InterPro" id="IPR000683">
    <property type="entry name" value="Gfo/Idh/MocA-like_OxRdtase_N"/>
</dbReference>
<dbReference type="InterPro" id="IPR050463">
    <property type="entry name" value="Gfo/Idh/MocA_oxidrdct_glycsds"/>
</dbReference>
<keyword evidence="4" id="KW-1185">Reference proteome</keyword>